<feature type="compositionally biased region" description="Basic and acidic residues" evidence="1">
    <location>
        <begin position="539"/>
        <end position="571"/>
    </location>
</feature>
<evidence type="ECO:0000313" key="3">
    <source>
        <dbReference type="EMBL" id="KAJ8880378.1"/>
    </source>
</evidence>
<feature type="non-terminal residue" evidence="3">
    <location>
        <position position="912"/>
    </location>
</feature>
<evidence type="ECO:0000256" key="1">
    <source>
        <dbReference type="SAM" id="MobiDB-lite"/>
    </source>
</evidence>
<dbReference type="InterPro" id="IPR040052">
    <property type="entry name" value="RBM17"/>
</dbReference>
<accession>A0ABQ9H7W4</accession>
<dbReference type="PROSITE" id="PS50174">
    <property type="entry name" value="G_PATCH"/>
    <property type="match status" value="1"/>
</dbReference>
<feature type="region of interest" description="Disordered" evidence="1">
    <location>
        <begin position="660"/>
        <end position="682"/>
    </location>
</feature>
<proteinExistence type="predicted"/>
<evidence type="ECO:0000259" key="2">
    <source>
        <dbReference type="PROSITE" id="PS50174"/>
    </source>
</evidence>
<gene>
    <name evidence="3" type="ORF">PR048_016847</name>
</gene>
<dbReference type="PANTHER" id="PTHR13288">
    <property type="entry name" value="SPLICING FACTOR 45 SPF45"/>
    <property type="match status" value="1"/>
</dbReference>
<reference evidence="3 4" key="1">
    <citation type="submission" date="2023-02" db="EMBL/GenBank/DDBJ databases">
        <title>LHISI_Scaffold_Assembly.</title>
        <authorList>
            <person name="Stuart O.P."/>
            <person name="Cleave R."/>
            <person name="Magrath M.J.L."/>
            <person name="Mikheyev A.S."/>
        </authorList>
    </citation>
    <scope>NUCLEOTIDE SEQUENCE [LARGE SCALE GENOMIC DNA]</scope>
    <source>
        <strain evidence="3">Daus_M_001</strain>
        <tissue evidence="3">Leg muscle</tissue>
    </source>
</reference>
<organism evidence="3 4">
    <name type="scientific">Dryococelus australis</name>
    <dbReference type="NCBI Taxonomy" id="614101"/>
    <lineage>
        <taxon>Eukaryota</taxon>
        <taxon>Metazoa</taxon>
        <taxon>Ecdysozoa</taxon>
        <taxon>Arthropoda</taxon>
        <taxon>Hexapoda</taxon>
        <taxon>Insecta</taxon>
        <taxon>Pterygota</taxon>
        <taxon>Neoptera</taxon>
        <taxon>Polyneoptera</taxon>
        <taxon>Phasmatodea</taxon>
        <taxon>Verophasmatodea</taxon>
        <taxon>Anareolatae</taxon>
        <taxon>Phasmatidae</taxon>
        <taxon>Eurycanthinae</taxon>
        <taxon>Dryococelus</taxon>
    </lineage>
</organism>
<feature type="compositionally biased region" description="Low complexity" evidence="1">
    <location>
        <begin position="484"/>
        <end position="496"/>
    </location>
</feature>
<feature type="region of interest" description="Disordered" evidence="1">
    <location>
        <begin position="455"/>
        <end position="525"/>
    </location>
</feature>
<dbReference type="Proteomes" id="UP001159363">
    <property type="component" value="Chromosome 5"/>
</dbReference>
<comment type="caution">
    <text evidence="3">The sequence shown here is derived from an EMBL/GenBank/DDBJ whole genome shotgun (WGS) entry which is preliminary data.</text>
</comment>
<dbReference type="SMART" id="SM00443">
    <property type="entry name" value="G_patch"/>
    <property type="match status" value="1"/>
</dbReference>
<dbReference type="Pfam" id="PF01585">
    <property type="entry name" value="G-patch"/>
    <property type="match status" value="1"/>
</dbReference>
<dbReference type="PANTHER" id="PTHR13288:SF8">
    <property type="entry name" value="SPLICING FACTOR 45"/>
    <property type="match status" value="1"/>
</dbReference>
<feature type="region of interest" description="Disordered" evidence="1">
    <location>
        <begin position="539"/>
        <end position="619"/>
    </location>
</feature>
<dbReference type="InterPro" id="IPR000467">
    <property type="entry name" value="G_patch_dom"/>
</dbReference>
<feature type="domain" description="G-patch" evidence="2">
    <location>
        <begin position="629"/>
        <end position="669"/>
    </location>
</feature>
<keyword evidence="4" id="KW-1185">Reference proteome</keyword>
<protein>
    <recommendedName>
        <fullName evidence="2">G-patch domain-containing protein</fullName>
    </recommendedName>
</protein>
<dbReference type="Gene3D" id="3.30.70.330">
    <property type="match status" value="1"/>
</dbReference>
<evidence type="ECO:0000313" key="4">
    <source>
        <dbReference type="Proteomes" id="UP001159363"/>
    </source>
</evidence>
<dbReference type="InterPro" id="IPR012677">
    <property type="entry name" value="Nucleotide-bd_a/b_plait_sf"/>
</dbReference>
<feature type="compositionally biased region" description="Polar residues" evidence="1">
    <location>
        <begin position="667"/>
        <end position="676"/>
    </location>
</feature>
<sequence length="912" mass="101407">MSLYDDMDAIGKQKPEQVVAWSSGIKLLQSQLQLKKAGQTQAVSGYSTLGGDTPNAVTSSGHWPIVELLQMHHFRRCPPPHSSFVTLFSGKLTGRLPRQWRGFVLCRHFNILWLCSKVYCRVHTADSHGPGKSGKVKENERGQGNQFWNPDQIFFMLTAELARSPFNLGDMGCQAVTSHAKGKMQNTDTRVGSKITDISEECTKIAGSSTLGISTVSVPGCSVSVESFCLKDDVVRAEVLWSLKVVRHASAENLLHSFTFGIQPMSLNKILSVSMDGPNVNLSFIKKLYEKMREGSGSDGEILVNTGVCGLHVVHDLKNLIENLMQRFVKSSKLPATVKKLLAIDSHCRENLLELKNIDIAFQNKKLLREVVSTDSEVLEFKKDIEYQDLWEVVKMCLIFSHGNATVEIGFSVNKSLLVENLHEESLVAQRKVYDDIKYYETIHNVPITQKMLPCPKRDSLRKSGTTLPPVIDLKSKKEEEDSNSNSSTGFGSFPTGKENRATNQLPKDAEWNVEDEYDPMFPNDYEKVVKDLREIREREKEQEEEERRRKNREERERRARDRYENEERRANNPTAKTGFAGRKGSDEDEDDKLDDKPQLGRLSGAAIAPPASLQDSPAELRTTPMSYGASVAAKIMAKYGFKEGQGLGKKEQGISSALQVEKTSKRGGSTSQNAEQKPEPTITEIMKSPSKVVLLRSSFSAGALEHCRCTVSGAWLVGSAQSQWLVLPSNEVAGTLPLTGGPGRLLLELGQLWMAVAAGLQTAGWLAVGNLLASQEDSHNWMWAPSNPHRGCKQGRGESWDMRSLQLTGGLILFLGVQTAECSRCWVTTLPFLLAVEPLLWEYGIQEGTMTSLNMVGPGEVDEDLEPEVKDECNTKYGDVIKVLIFEQPNVPAEEAVRIFVEFKRIESAIK</sequence>
<name>A0ABQ9H7W4_9NEOP</name>
<dbReference type="EMBL" id="JARBHB010000006">
    <property type="protein sequence ID" value="KAJ8880378.1"/>
    <property type="molecule type" value="Genomic_DNA"/>
</dbReference>